<dbReference type="PANTHER" id="PTHR30111:SF1">
    <property type="entry name" value="33 KDA CHAPERONIN"/>
    <property type="match status" value="1"/>
</dbReference>
<dbReference type="InterPro" id="IPR016154">
    <property type="entry name" value="Heat_shock_Hsp33_C"/>
</dbReference>
<name>A0ABP9ML79_9GAMM</name>
<dbReference type="RefSeq" id="WP_077924711.1">
    <property type="nucleotide sequence ID" value="NZ_BAABKE010000002.1"/>
</dbReference>
<keyword evidence="3" id="KW-1015">Disulfide bond</keyword>
<sequence>MQNDANILQRFLFENLPIRGERIRLTTSWQEVLERREYPEVVKKYLGELVATAALLSATIKIEGKMTLQIEATGALNMLVVQITHDGGFRATATYQDDLPENATFKELTEGGRVVITIENAHSIESSYQGVIPLIDDSISAAIERYFETSEQLRTSLFLRNTETTLGGLLLQRIPGEMEDEDAYNRVCHLADTVTAEELDELDTQTLLYRLYSEDDVRLFEEESLHFQCQCSRDRSIGVLKQFSIDELKNIITEEGQVSVACEFCGKSYDFGEQNLKEIENA</sequence>
<keyword evidence="5" id="KW-0676">Redox-active center</keyword>
<evidence type="ECO:0000256" key="3">
    <source>
        <dbReference type="ARBA" id="ARBA00023157"/>
    </source>
</evidence>
<protein>
    <submittedName>
        <fullName evidence="6">Hsp33 family molecular chaperone HslO</fullName>
    </submittedName>
</protein>
<dbReference type="InterPro" id="IPR023212">
    <property type="entry name" value="Hsp33_helix_hairpin_bin_dom_sf"/>
</dbReference>
<evidence type="ECO:0000256" key="4">
    <source>
        <dbReference type="ARBA" id="ARBA00023186"/>
    </source>
</evidence>
<dbReference type="SUPFAM" id="SSF118352">
    <property type="entry name" value="HSP33 redox switch-like"/>
    <property type="match status" value="1"/>
</dbReference>
<evidence type="ECO:0000313" key="6">
    <source>
        <dbReference type="EMBL" id="GAA5096053.1"/>
    </source>
</evidence>
<reference evidence="7" key="1">
    <citation type="journal article" date="2019" name="Int. J. Syst. Evol. Microbiol.">
        <title>The Global Catalogue of Microorganisms (GCM) 10K type strain sequencing project: providing services to taxonomists for standard genome sequencing and annotation.</title>
        <authorList>
            <consortium name="The Broad Institute Genomics Platform"/>
            <consortium name="The Broad Institute Genome Sequencing Center for Infectious Disease"/>
            <person name="Wu L."/>
            <person name="Ma J."/>
        </authorList>
    </citation>
    <scope>NUCLEOTIDE SEQUENCE [LARGE SCALE GENOMIC DNA]</scope>
    <source>
        <strain evidence="7">JCM 18424</strain>
    </source>
</reference>
<keyword evidence="2" id="KW-0862">Zinc</keyword>
<evidence type="ECO:0000313" key="7">
    <source>
        <dbReference type="Proteomes" id="UP001500631"/>
    </source>
</evidence>
<dbReference type="Pfam" id="PF01430">
    <property type="entry name" value="HSP33"/>
    <property type="match status" value="1"/>
</dbReference>
<keyword evidence="1" id="KW-0963">Cytoplasm</keyword>
<dbReference type="SUPFAM" id="SSF64397">
    <property type="entry name" value="Hsp33 domain"/>
    <property type="match status" value="1"/>
</dbReference>
<keyword evidence="4" id="KW-0143">Chaperone</keyword>
<gene>
    <name evidence="6" type="primary">hslO</name>
    <name evidence="6" type="ORF">GCM10023338_06010</name>
</gene>
<dbReference type="CDD" id="cd00498">
    <property type="entry name" value="Hsp33"/>
    <property type="match status" value="1"/>
</dbReference>
<evidence type="ECO:0000256" key="1">
    <source>
        <dbReference type="ARBA" id="ARBA00022490"/>
    </source>
</evidence>
<dbReference type="EMBL" id="BAABKE010000002">
    <property type="protein sequence ID" value="GAA5096053.1"/>
    <property type="molecule type" value="Genomic_DNA"/>
</dbReference>
<evidence type="ECO:0000256" key="2">
    <source>
        <dbReference type="ARBA" id="ARBA00022833"/>
    </source>
</evidence>
<dbReference type="InterPro" id="IPR000397">
    <property type="entry name" value="Heat_shock_Hsp33"/>
</dbReference>
<comment type="caution">
    <text evidence="6">The sequence shown here is derived from an EMBL/GenBank/DDBJ whole genome shotgun (WGS) entry which is preliminary data.</text>
</comment>
<proteinExistence type="predicted"/>
<dbReference type="PANTHER" id="PTHR30111">
    <property type="entry name" value="33 KDA CHAPERONIN"/>
    <property type="match status" value="1"/>
</dbReference>
<dbReference type="Gene3D" id="3.90.1280.10">
    <property type="entry name" value="HSP33 redox switch-like"/>
    <property type="match status" value="1"/>
</dbReference>
<keyword evidence="7" id="KW-1185">Reference proteome</keyword>
<dbReference type="Gene3D" id="1.10.287.480">
    <property type="entry name" value="helix hairpin bin"/>
    <property type="match status" value="1"/>
</dbReference>
<dbReference type="InterPro" id="IPR016153">
    <property type="entry name" value="Heat_shock_Hsp33_N"/>
</dbReference>
<organism evidence="6 7">
    <name type="scientific">Wohlfahrtiimonas larvae</name>
    <dbReference type="NCBI Taxonomy" id="1157986"/>
    <lineage>
        <taxon>Bacteria</taxon>
        <taxon>Pseudomonadati</taxon>
        <taxon>Pseudomonadota</taxon>
        <taxon>Gammaproteobacteria</taxon>
        <taxon>Cardiobacteriales</taxon>
        <taxon>Ignatzschineriaceae</taxon>
        <taxon>Wohlfahrtiimonas</taxon>
    </lineage>
</organism>
<dbReference type="Gene3D" id="3.55.30.10">
    <property type="entry name" value="Hsp33 domain"/>
    <property type="match status" value="1"/>
</dbReference>
<evidence type="ECO:0000256" key="5">
    <source>
        <dbReference type="ARBA" id="ARBA00023284"/>
    </source>
</evidence>
<dbReference type="PIRSF" id="PIRSF005261">
    <property type="entry name" value="Heat_shock_Hsp33"/>
    <property type="match status" value="1"/>
</dbReference>
<accession>A0ABP9ML79</accession>
<dbReference type="Proteomes" id="UP001500631">
    <property type="component" value="Unassembled WGS sequence"/>
</dbReference>